<dbReference type="OrthoDB" id="8440251at2"/>
<dbReference type="SUPFAM" id="SSF141571">
    <property type="entry name" value="Pentapeptide repeat-like"/>
    <property type="match status" value="1"/>
</dbReference>
<dbReference type="AlphaFoldDB" id="W7IG37"/>
<organism evidence="2 3">
    <name type="scientific">Actinokineospora spheciospongiae</name>
    <dbReference type="NCBI Taxonomy" id="909613"/>
    <lineage>
        <taxon>Bacteria</taxon>
        <taxon>Bacillati</taxon>
        <taxon>Actinomycetota</taxon>
        <taxon>Actinomycetes</taxon>
        <taxon>Pseudonocardiales</taxon>
        <taxon>Pseudonocardiaceae</taxon>
        <taxon>Actinokineospora</taxon>
    </lineage>
</organism>
<evidence type="ECO:0000256" key="1">
    <source>
        <dbReference type="SAM" id="Phobius"/>
    </source>
</evidence>
<keyword evidence="3" id="KW-1185">Reference proteome</keyword>
<comment type="caution">
    <text evidence="2">The sequence shown here is derived from an EMBL/GenBank/DDBJ whole genome shotgun (WGS) entry which is preliminary data.</text>
</comment>
<feature type="transmembrane region" description="Helical" evidence="1">
    <location>
        <begin position="12"/>
        <end position="29"/>
    </location>
</feature>
<dbReference type="Gene3D" id="2.160.20.80">
    <property type="entry name" value="E3 ubiquitin-protein ligase SopA"/>
    <property type="match status" value="1"/>
</dbReference>
<dbReference type="Proteomes" id="UP000019277">
    <property type="component" value="Unassembled WGS sequence"/>
</dbReference>
<proteinExistence type="predicted"/>
<name>W7IG37_9PSEU</name>
<evidence type="ECO:0000313" key="2">
    <source>
        <dbReference type="EMBL" id="EWC59273.1"/>
    </source>
</evidence>
<dbReference type="PATRIC" id="fig|909613.9.peg.5426"/>
<gene>
    <name evidence="2" type="ORF">UO65_5430</name>
</gene>
<dbReference type="eggNOG" id="COG1357">
    <property type="taxonomic scope" value="Bacteria"/>
</dbReference>
<protein>
    <recommendedName>
        <fullName evidence="4">Pentapeptide repeat family protein</fullName>
    </recommendedName>
</protein>
<dbReference type="STRING" id="909613.UO65_5430"/>
<dbReference type="RefSeq" id="WP_052021820.1">
    <property type="nucleotide sequence ID" value="NZ_AYXG01000210.1"/>
</dbReference>
<dbReference type="Pfam" id="PF00805">
    <property type="entry name" value="Pentapeptide"/>
    <property type="match status" value="1"/>
</dbReference>
<sequence length="230" mass="24988">MGAARVEAIKTGLSVAAGIGAVSALILAVRKQSHHEANSADTVTDATARRVTDIYTKAADQLSSDKPAVRIAGLYALERCAQDNPDQRETILNVLCAYLRMPTPTNPEPTIESTSEDHATHRQLLHDRVLEHQVRLTAQRILTRHRQADTDLYWAGPIDLTDADLTRAALLGTDLTGADLFGAKFTNARLANANLAGVDLTSVDLTGGRPHRRQARHPVCGLHLRPCPTW</sequence>
<accession>W7IG37</accession>
<keyword evidence="1" id="KW-1133">Transmembrane helix</keyword>
<dbReference type="EMBL" id="AYXG01000210">
    <property type="protein sequence ID" value="EWC59273.1"/>
    <property type="molecule type" value="Genomic_DNA"/>
</dbReference>
<evidence type="ECO:0008006" key="4">
    <source>
        <dbReference type="Google" id="ProtNLM"/>
    </source>
</evidence>
<keyword evidence="1" id="KW-0472">Membrane</keyword>
<dbReference type="InterPro" id="IPR001646">
    <property type="entry name" value="5peptide_repeat"/>
</dbReference>
<reference evidence="2 3" key="1">
    <citation type="journal article" date="2014" name="Genome Announc.">
        <title>Draft Genome Sequence of the Antitrypanosomally Active Sponge-Associated Bacterium Actinokineospora sp. Strain EG49.</title>
        <authorList>
            <person name="Harjes J."/>
            <person name="Ryu T."/>
            <person name="Abdelmohsen U.R."/>
            <person name="Moitinho-Silva L."/>
            <person name="Horn H."/>
            <person name="Ravasi T."/>
            <person name="Hentschel U."/>
        </authorList>
    </citation>
    <scope>NUCLEOTIDE SEQUENCE [LARGE SCALE GENOMIC DNA]</scope>
    <source>
        <strain evidence="2 3">EG49</strain>
    </source>
</reference>
<keyword evidence="1" id="KW-0812">Transmembrane</keyword>
<evidence type="ECO:0000313" key="3">
    <source>
        <dbReference type="Proteomes" id="UP000019277"/>
    </source>
</evidence>